<dbReference type="InterPro" id="IPR036291">
    <property type="entry name" value="NAD(P)-bd_dom_sf"/>
</dbReference>
<dbReference type="PROSITE" id="PS00061">
    <property type="entry name" value="ADH_SHORT"/>
    <property type="match status" value="1"/>
</dbReference>
<evidence type="ECO:0000313" key="5">
    <source>
        <dbReference type="Proteomes" id="UP000192511"/>
    </source>
</evidence>
<keyword evidence="5" id="KW-1185">Reference proteome</keyword>
<dbReference type="InterPro" id="IPR002347">
    <property type="entry name" value="SDR_fam"/>
</dbReference>
<dbReference type="InterPro" id="IPR020904">
    <property type="entry name" value="Sc_DH/Rdtase_CS"/>
</dbReference>
<accession>A0AAX0WW99</accession>
<dbReference type="RefSeq" id="WP_019235742.1">
    <property type="nucleotide sequence ID" value="NZ_CAXYJI010000060.1"/>
</dbReference>
<comment type="similarity">
    <text evidence="1 3">Belongs to the short-chain dehydrogenases/reductases (SDR) family.</text>
</comment>
<evidence type="ECO:0000313" key="4">
    <source>
        <dbReference type="EMBL" id="PNL62544.1"/>
    </source>
</evidence>
<sequence length="297" mass="32671">MKKIILVTGTSSGLGLSVSIKLAEQGHTVYASMRNLDKADQIKQAIAKKNLSIHLIQMDVESTESVARAVSTILDKNGRIDCLINNAGMGFVETTEKASEEKINQVMNINFMGVVRTTKAVLPAMRQAKSGQIINITSVGGLIGQPFNEIYCASKFAVEGLTESMASYIQPFFNIKFTAIEPGGIVSEFSTNIMKNSTIDFSENDEYAPIFKRYFEDARDRFKNASTVDVYQSSDQVADCVVDVVNSKNPPLRIRTSEWAENFCKLKTQADPMGTKSVATVYKLFLAQETATDKSVI</sequence>
<dbReference type="GO" id="GO:0016491">
    <property type="term" value="F:oxidoreductase activity"/>
    <property type="evidence" value="ECO:0007669"/>
    <property type="project" value="UniProtKB-KW"/>
</dbReference>
<dbReference type="Pfam" id="PF00106">
    <property type="entry name" value="adh_short"/>
    <property type="match status" value="1"/>
</dbReference>
<name>A0AAX0WW99_9GAMM</name>
<dbReference type="PANTHER" id="PTHR43976:SF16">
    <property type="entry name" value="SHORT-CHAIN DEHYDROGENASE_REDUCTASE FAMILY PROTEIN"/>
    <property type="match status" value="1"/>
</dbReference>
<dbReference type="Proteomes" id="UP000192511">
    <property type="component" value="Unassembled WGS sequence"/>
</dbReference>
<gene>
    <name evidence="4" type="ORF">A6J39_015770</name>
</gene>
<dbReference type="GeneID" id="98065046"/>
<reference evidence="4" key="1">
    <citation type="submission" date="2017-12" db="EMBL/GenBank/DDBJ databases">
        <title>FDA dAtabase for Regulatory Grade micrObial Sequences (FDA-ARGOS): Supporting development and validation of Infectious Disease Dx tests.</title>
        <authorList>
            <person name="Kerrigan L."/>
            <person name="Tallon L.J."/>
            <person name="Sadzewicz L."/>
            <person name="Sengamalay N."/>
            <person name="Ott S."/>
            <person name="Godinez A."/>
            <person name="Nagaraj S."/>
            <person name="Vavikolanu K."/>
            <person name="Vyas G."/>
            <person name="Nadendla S."/>
            <person name="Aluvathingal J."/>
            <person name="Sichtig H."/>
        </authorList>
    </citation>
    <scope>NUCLEOTIDE SEQUENCE [LARGE SCALE GENOMIC DNA]</scope>
    <source>
        <strain evidence="4">FDAARGOS_200</strain>
    </source>
</reference>
<protein>
    <submittedName>
        <fullName evidence="4">SDR family NAD(P)-dependent oxidoreductase</fullName>
    </submittedName>
</protein>
<evidence type="ECO:0000256" key="1">
    <source>
        <dbReference type="ARBA" id="ARBA00006484"/>
    </source>
</evidence>
<evidence type="ECO:0000256" key="3">
    <source>
        <dbReference type="RuleBase" id="RU000363"/>
    </source>
</evidence>
<proteinExistence type="inferred from homology"/>
<dbReference type="PRINTS" id="PR00080">
    <property type="entry name" value="SDRFAMILY"/>
</dbReference>
<dbReference type="CDD" id="cd05374">
    <property type="entry name" value="17beta-HSD-like_SDR_c"/>
    <property type="match status" value="1"/>
</dbReference>
<dbReference type="SUPFAM" id="SSF51735">
    <property type="entry name" value="NAD(P)-binding Rossmann-fold domains"/>
    <property type="match status" value="1"/>
</dbReference>
<dbReference type="Gene3D" id="3.40.50.720">
    <property type="entry name" value="NAD(P)-binding Rossmann-like Domain"/>
    <property type="match status" value="1"/>
</dbReference>
<dbReference type="AlphaFoldDB" id="A0AAX0WW99"/>
<organism evidence="4 5">
    <name type="scientific">Legionella anisa</name>
    <dbReference type="NCBI Taxonomy" id="28082"/>
    <lineage>
        <taxon>Bacteria</taxon>
        <taxon>Pseudomonadati</taxon>
        <taxon>Pseudomonadota</taxon>
        <taxon>Gammaproteobacteria</taxon>
        <taxon>Legionellales</taxon>
        <taxon>Legionellaceae</taxon>
        <taxon>Legionella</taxon>
    </lineage>
</organism>
<comment type="caution">
    <text evidence="4">The sequence shown here is derived from an EMBL/GenBank/DDBJ whole genome shotgun (WGS) entry which is preliminary data.</text>
</comment>
<dbReference type="PRINTS" id="PR00081">
    <property type="entry name" value="GDHRDH"/>
</dbReference>
<dbReference type="InterPro" id="IPR051911">
    <property type="entry name" value="SDR_oxidoreductase"/>
</dbReference>
<keyword evidence="2" id="KW-0560">Oxidoreductase</keyword>
<evidence type="ECO:0000256" key="2">
    <source>
        <dbReference type="ARBA" id="ARBA00023002"/>
    </source>
</evidence>
<dbReference type="PANTHER" id="PTHR43976">
    <property type="entry name" value="SHORT CHAIN DEHYDROGENASE"/>
    <property type="match status" value="1"/>
</dbReference>
<dbReference type="EMBL" id="NBTX02000004">
    <property type="protein sequence ID" value="PNL62544.1"/>
    <property type="molecule type" value="Genomic_DNA"/>
</dbReference>